<proteinExistence type="predicted"/>
<keyword evidence="3" id="KW-0540">Nuclease</keyword>
<sequence length="335" mass="36626" precursor="true">MRHTISAFLASCAVLGLAAFITLAPLWRGFDAWRQIWPLVAIFVVAVTLFSLRNRHRWVPLALAVGCALVFLPAGPEVLRRLNQSAPGAIGDDATELTIVTHNLWGLSTNPVEAPAVLSGLAPDIIALQEATRQAKPVVDQLEAAYPHIARCRSVRILSRLPMLDSGCVRHPPDISFENAVPCDWELPPAVWARIELPDGRQAMIVSVHLTWPFPSAAQDCQRRNLARALAREPQDTLIVMGDFNAAAPSRALTRIERDLDLERRSIALPSWPSEGLFTRDGGIAPPLPPMLVGIDHIFAGEAWQTVAIHAGPDTGSDHRPLMARVRLRGSDDQS</sequence>
<dbReference type="Pfam" id="PF03372">
    <property type="entry name" value="Exo_endo_phos"/>
    <property type="match status" value="1"/>
</dbReference>
<evidence type="ECO:0000313" key="12">
    <source>
        <dbReference type="Proteomes" id="UP000001964"/>
    </source>
</evidence>
<feature type="transmembrane region" description="Helical" evidence="9">
    <location>
        <begin position="36"/>
        <end position="52"/>
    </location>
</feature>
<evidence type="ECO:0000256" key="4">
    <source>
        <dbReference type="ARBA" id="ARBA00022723"/>
    </source>
</evidence>
<comment type="cofactor">
    <cofactor evidence="2">
        <name>Mg(2+)</name>
        <dbReference type="ChEBI" id="CHEBI:18420"/>
    </cofactor>
</comment>
<evidence type="ECO:0000256" key="6">
    <source>
        <dbReference type="ARBA" id="ARBA00022801"/>
    </source>
</evidence>
<evidence type="ECO:0000256" key="1">
    <source>
        <dbReference type="ARBA" id="ARBA00001936"/>
    </source>
</evidence>
<gene>
    <name evidence="11" type="ordered locus">Mmar10_1868</name>
</gene>
<keyword evidence="9" id="KW-0812">Transmembrane</keyword>
<dbReference type="GO" id="GO:0046872">
    <property type="term" value="F:metal ion binding"/>
    <property type="evidence" value="ECO:0007669"/>
    <property type="project" value="UniProtKB-KW"/>
</dbReference>
<dbReference type="PANTHER" id="PTHR15822">
    <property type="entry name" value="TRAF AND TNF RECEPTOR-ASSOCIATED PROTEIN"/>
    <property type="match status" value="1"/>
</dbReference>
<protein>
    <submittedName>
        <fullName evidence="11">Endonuclease/exonuclease/phosphatase</fullName>
    </submittedName>
</protein>
<dbReference type="STRING" id="394221.Mmar10_1868"/>
<dbReference type="InterPro" id="IPR036691">
    <property type="entry name" value="Endo/exonu/phosph_ase_sf"/>
</dbReference>
<dbReference type="GO" id="GO:0006281">
    <property type="term" value="P:DNA repair"/>
    <property type="evidence" value="ECO:0007669"/>
    <property type="project" value="UniProtKB-KW"/>
</dbReference>
<dbReference type="Gene3D" id="3.60.10.10">
    <property type="entry name" value="Endonuclease/exonuclease/phosphatase"/>
    <property type="match status" value="1"/>
</dbReference>
<keyword evidence="9" id="KW-1133">Transmembrane helix</keyword>
<dbReference type="AlphaFoldDB" id="Q0ANH7"/>
<dbReference type="eggNOG" id="COG3021">
    <property type="taxonomic scope" value="Bacteria"/>
</dbReference>
<reference evidence="11 12" key="1">
    <citation type="submission" date="2006-08" db="EMBL/GenBank/DDBJ databases">
        <title>Complete sequence of Maricaulis maris MCS10.</title>
        <authorList>
            <consortium name="US DOE Joint Genome Institute"/>
            <person name="Copeland A."/>
            <person name="Lucas S."/>
            <person name="Lapidus A."/>
            <person name="Barry K."/>
            <person name="Detter J.C."/>
            <person name="Glavina del Rio T."/>
            <person name="Hammon N."/>
            <person name="Israni S."/>
            <person name="Dalin E."/>
            <person name="Tice H."/>
            <person name="Pitluck S."/>
            <person name="Saunders E."/>
            <person name="Brettin T."/>
            <person name="Bruce D."/>
            <person name="Han C."/>
            <person name="Tapia R."/>
            <person name="Gilna P."/>
            <person name="Schmutz J."/>
            <person name="Larimer F."/>
            <person name="Land M."/>
            <person name="Hauser L."/>
            <person name="Kyrpides N."/>
            <person name="Mikhailova N."/>
            <person name="Viollier P."/>
            <person name="Stephens C."/>
            <person name="Richardson P."/>
        </authorList>
    </citation>
    <scope>NUCLEOTIDE SEQUENCE [LARGE SCALE GENOMIC DNA]</scope>
    <source>
        <strain evidence="11 12">MCS10</strain>
    </source>
</reference>
<keyword evidence="6" id="KW-0378">Hydrolase</keyword>
<feature type="domain" description="Endonuclease/exonuclease/phosphatase" evidence="10">
    <location>
        <begin position="100"/>
        <end position="319"/>
    </location>
</feature>
<keyword evidence="8" id="KW-0234">DNA repair</keyword>
<keyword evidence="5" id="KW-0227">DNA damage</keyword>
<keyword evidence="4" id="KW-0479">Metal-binding</keyword>
<dbReference type="GO" id="GO:0004527">
    <property type="term" value="F:exonuclease activity"/>
    <property type="evidence" value="ECO:0007669"/>
    <property type="project" value="UniProtKB-KW"/>
</dbReference>
<evidence type="ECO:0000256" key="7">
    <source>
        <dbReference type="ARBA" id="ARBA00022842"/>
    </source>
</evidence>
<evidence type="ECO:0000256" key="8">
    <source>
        <dbReference type="ARBA" id="ARBA00023204"/>
    </source>
</evidence>
<dbReference type="GO" id="GO:0004519">
    <property type="term" value="F:endonuclease activity"/>
    <property type="evidence" value="ECO:0007669"/>
    <property type="project" value="UniProtKB-KW"/>
</dbReference>
<evidence type="ECO:0000256" key="3">
    <source>
        <dbReference type="ARBA" id="ARBA00022722"/>
    </source>
</evidence>
<dbReference type="KEGG" id="mmr:Mmar10_1868"/>
<dbReference type="HOGENOM" id="CLU_052333_0_1_5"/>
<keyword evidence="7" id="KW-0460">Magnesium</keyword>
<feature type="transmembrane region" description="Helical" evidence="9">
    <location>
        <begin position="59"/>
        <end position="76"/>
    </location>
</feature>
<keyword evidence="11" id="KW-0255">Endonuclease</keyword>
<organism evidence="11 12">
    <name type="scientific">Maricaulis maris (strain MCS10)</name>
    <name type="common">Caulobacter maris</name>
    <dbReference type="NCBI Taxonomy" id="394221"/>
    <lineage>
        <taxon>Bacteria</taxon>
        <taxon>Pseudomonadati</taxon>
        <taxon>Pseudomonadota</taxon>
        <taxon>Alphaproteobacteria</taxon>
        <taxon>Maricaulales</taxon>
        <taxon>Maricaulaceae</taxon>
        <taxon>Maricaulis</taxon>
    </lineage>
</organism>
<dbReference type="Proteomes" id="UP000001964">
    <property type="component" value="Chromosome"/>
</dbReference>
<evidence type="ECO:0000256" key="2">
    <source>
        <dbReference type="ARBA" id="ARBA00001946"/>
    </source>
</evidence>
<keyword evidence="9" id="KW-0472">Membrane</keyword>
<dbReference type="InterPro" id="IPR005135">
    <property type="entry name" value="Endo/exonuclease/phosphatase"/>
</dbReference>
<dbReference type="PANTHER" id="PTHR15822:SF4">
    <property type="entry name" value="TYROSYL-DNA PHOSPHODIESTERASE 2"/>
    <property type="match status" value="1"/>
</dbReference>
<evidence type="ECO:0000256" key="5">
    <source>
        <dbReference type="ARBA" id="ARBA00022763"/>
    </source>
</evidence>
<dbReference type="SUPFAM" id="SSF56219">
    <property type="entry name" value="DNase I-like"/>
    <property type="match status" value="1"/>
</dbReference>
<evidence type="ECO:0000313" key="11">
    <source>
        <dbReference type="EMBL" id="ABI66160.1"/>
    </source>
</evidence>
<name>Q0ANH7_MARMM</name>
<dbReference type="InterPro" id="IPR051547">
    <property type="entry name" value="TDP2-like"/>
</dbReference>
<dbReference type="EMBL" id="CP000449">
    <property type="protein sequence ID" value="ABI66160.1"/>
    <property type="molecule type" value="Genomic_DNA"/>
</dbReference>
<evidence type="ECO:0000256" key="9">
    <source>
        <dbReference type="SAM" id="Phobius"/>
    </source>
</evidence>
<keyword evidence="11" id="KW-0269">Exonuclease</keyword>
<dbReference type="RefSeq" id="WP_011643805.1">
    <property type="nucleotide sequence ID" value="NC_008347.1"/>
</dbReference>
<evidence type="ECO:0000259" key="10">
    <source>
        <dbReference type="Pfam" id="PF03372"/>
    </source>
</evidence>
<accession>Q0ANH7</accession>
<keyword evidence="12" id="KW-1185">Reference proteome</keyword>
<comment type="cofactor">
    <cofactor evidence="1">
        <name>Mn(2+)</name>
        <dbReference type="ChEBI" id="CHEBI:29035"/>
    </cofactor>
</comment>